<proteinExistence type="predicted"/>
<organism evidence="9 10">
    <name type="scientific">Mycena indigotica</name>
    <dbReference type="NCBI Taxonomy" id="2126181"/>
    <lineage>
        <taxon>Eukaryota</taxon>
        <taxon>Fungi</taxon>
        <taxon>Dikarya</taxon>
        <taxon>Basidiomycota</taxon>
        <taxon>Agaricomycotina</taxon>
        <taxon>Agaricomycetes</taxon>
        <taxon>Agaricomycetidae</taxon>
        <taxon>Agaricales</taxon>
        <taxon>Marasmiineae</taxon>
        <taxon>Mycenaceae</taxon>
        <taxon>Mycena</taxon>
    </lineage>
</organism>
<gene>
    <name evidence="9" type="ORF">MIND_00670500</name>
</gene>
<comment type="subcellular location">
    <subcellularLocation>
        <location evidence="1">Membrane</location>
        <topology evidence="1">Multi-pass membrane protein</topology>
    </subcellularLocation>
</comment>
<evidence type="ECO:0000256" key="4">
    <source>
        <dbReference type="ARBA" id="ARBA00022989"/>
    </source>
</evidence>
<dbReference type="InterPro" id="IPR020846">
    <property type="entry name" value="MFS_dom"/>
</dbReference>
<dbReference type="InterPro" id="IPR036259">
    <property type="entry name" value="MFS_trans_sf"/>
</dbReference>
<protein>
    <submittedName>
        <fullName evidence="9">MFS domain-containing protein</fullName>
    </submittedName>
</protein>
<keyword evidence="3 7" id="KW-0812">Transmembrane</keyword>
<dbReference type="InterPro" id="IPR011701">
    <property type="entry name" value="MFS"/>
</dbReference>
<evidence type="ECO:0000256" key="1">
    <source>
        <dbReference type="ARBA" id="ARBA00004141"/>
    </source>
</evidence>
<dbReference type="RefSeq" id="XP_037219066.1">
    <property type="nucleotide sequence ID" value="XM_037363422.1"/>
</dbReference>
<feature type="transmembrane region" description="Helical" evidence="7">
    <location>
        <begin position="296"/>
        <end position="319"/>
    </location>
</feature>
<accession>A0A8H6W318</accession>
<evidence type="ECO:0000256" key="6">
    <source>
        <dbReference type="SAM" id="MobiDB-lite"/>
    </source>
</evidence>
<dbReference type="Proteomes" id="UP000636479">
    <property type="component" value="Unassembled WGS sequence"/>
</dbReference>
<feature type="domain" description="Major facilitator superfamily (MFS) profile" evidence="8">
    <location>
        <begin position="37"/>
        <end position="423"/>
    </location>
</feature>
<evidence type="ECO:0000313" key="9">
    <source>
        <dbReference type="EMBL" id="KAF7301066.1"/>
    </source>
</evidence>
<feature type="transmembrane region" description="Helical" evidence="7">
    <location>
        <begin position="130"/>
        <end position="155"/>
    </location>
</feature>
<feature type="transmembrane region" description="Helical" evidence="7">
    <location>
        <begin position="331"/>
        <end position="353"/>
    </location>
</feature>
<name>A0A8H6W318_9AGAR</name>
<feature type="transmembrane region" description="Helical" evidence="7">
    <location>
        <begin position="106"/>
        <end position="124"/>
    </location>
</feature>
<feature type="compositionally biased region" description="Basic and acidic residues" evidence="6">
    <location>
        <begin position="7"/>
        <end position="24"/>
    </location>
</feature>
<dbReference type="PANTHER" id="PTHR23502:SF51">
    <property type="entry name" value="QUINIDINE RESISTANCE PROTEIN 1-RELATED"/>
    <property type="match status" value="1"/>
</dbReference>
<sequence length="423" mass="45433">MAADETQDTKREASSPSAEKHEEEPFSIYTGREKWLIVSLVASGTLFRPHSSPLSANLYFPAILTIAVAFHKSTELINSTVTLNMVFQGISPMFWGPLADTYGRRLMFISCLVVLALSCVGLAMTPTSDYWVLLFLRCFQAAGSASTVAIGAGVITDISTRAERGGFYGVYSLGPLMGPAVWPVIGGALSDKLGWRAIFWFLCIAAGVCAMVLALYDITFRPNLNFKSEQTRRFLPETLMAVVGNGSVPGNRLLHTPIIGLGRRNPASHALAAHTQPGPRGYQNPLPLFLEPDIDLILFVTAVVYAVFHAVLASISSVFHETSPLRNQTKLGLCFLGMSVSSLASSSGAYALWSPWIGHGRWLGDCGGGCLTGIIGVCGDRRRFEGGCGLADREGQHFVLSTTGPHYASGPTPSTRVGGRNRS</sequence>
<feature type="region of interest" description="Disordered" evidence="6">
    <location>
        <begin position="1"/>
        <end position="24"/>
    </location>
</feature>
<evidence type="ECO:0000256" key="7">
    <source>
        <dbReference type="SAM" id="Phobius"/>
    </source>
</evidence>
<dbReference type="GO" id="GO:0022857">
    <property type="term" value="F:transmembrane transporter activity"/>
    <property type="evidence" value="ECO:0007669"/>
    <property type="project" value="InterPro"/>
</dbReference>
<keyword evidence="10" id="KW-1185">Reference proteome</keyword>
<keyword evidence="4 7" id="KW-1133">Transmembrane helix</keyword>
<evidence type="ECO:0000313" key="10">
    <source>
        <dbReference type="Proteomes" id="UP000636479"/>
    </source>
</evidence>
<dbReference type="AlphaFoldDB" id="A0A8H6W318"/>
<keyword evidence="2" id="KW-0813">Transport</keyword>
<evidence type="ECO:0000256" key="2">
    <source>
        <dbReference type="ARBA" id="ARBA00022448"/>
    </source>
</evidence>
<comment type="caution">
    <text evidence="9">The sequence shown here is derived from an EMBL/GenBank/DDBJ whole genome shotgun (WGS) entry which is preliminary data.</text>
</comment>
<feature type="region of interest" description="Disordered" evidence="6">
    <location>
        <begin position="402"/>
        <end position="423"/>
    </location>
</feature>
<dbReference type="OrthoDB" id="440553at2759"/>
<keyword evidence="5 7" id="KW-0472">Membrane</keyword>
<feature type="transmembrane region" description="Helical" evidence="7">
    <location>
        <begin position="197"/>
        <end position="218"/>
    </location>
</feature>
<evidence type="ECO:0000259" key="8">
    <source>
        <dbReference type="PROSITE" id="PS50850"/>
    </source>
</evidence>
<evidence type="ECO:0000256" key="5">
    <source>
        <dbReference type="ARBA" id="ARBA00023136"/>
    </source>
</evidence>
<dbReference type="GeneID" id="59345938"/>
<dbReference type="PROSITE" id="PS50850">
    <property type="entry name" value="MFS"/>
    <property type="match status" value="1"/>
</dbReference>
<dbReference type="PANTHER" id="PTHR23502">
    <property type="entry name" value="MAJOR FACILITATOR SUPERFAMILY"/>
    <property type="match status" value="1"/>
</dbReference>
<evidence type="ECO:0000256" key="3">
    <source>
        <dbReference type="ARBA" id="ARBA00022692"/>
    </source>
</evidence>
<dbReference type="EMBL" id="JACAZF010000006">
    <property type="protein sequence ID" value="KAF7301066.1"/>
    <property type="molecule type" value="Genomic_DNA"/>
</dbReference>
<dbReference type="SUPFAM" id="SSF103473">
    <property type="entry name" value="MFS general substrate transporter"/>
    <property type="match status" value="1"/>
</dbReference>
<dbReference type="GO" id="GO:0005886">
    <property type="term" value="C:plasma membrane"/>
    <property type="evidence" value="ECO:0007669"/>
    <property type="project" value="TreeGrafter"/>
</dbReference>
<reference evidence="9" key="1">
    <citation type="submission" date="2020-05" db="EMBL/GenBank/DDBJ databases">
        <title>Mycena genomes resolve the evolution of fungal bioluminescence.</title>
        <authorList>
            <person name="Tsai I.J."/>
        </authorList>
    </citation>
    <scope>NUCLEOTIDE SEQUENCE</scope>
    <source>
        <strain evidence="9">171206Taipei</strain>
    </source>
</reference>
<dbReference type="Pfam" id="PF07690">
    <property type="entry name" value="MFS_1"/>
    <property type="match status" value="1"/>
</dbReference>
<dbReference type="Gene3D" id="1.20.1720.10">
    <property type="entry name" value="Multidrug resistance protein D"/>
    <property type="match status" value="1"/>
</dbReference>